<dbReference type="GeneID" id="59346909"/>
<feature type="region of interest" description="Disordered" evidence="1">
    <location>
        <begin position="1"/>
        <end position="56"/>
    </location>
</feature>
<feature type="compositionally biased region" description="Low complexity" evidence="1">
    <location>
        <begin position="37"/>
        <end position="51"/>
    </location>
</feature>
<evidence type="ECO:0000313" key="2">
    <source>
        <dbReference type="EMBL" id="KAF7302037.1"/>
    </source>
</evidence>
<organism evidence="2 3">
    <name type="scientific">Mycena indigotica</name>
    <dbReference type="NCBI Taxonomy" id="2126181"/>
    <lineage>
        <taxon>Eukaryota</taxon>
        <taxon>Fungi</taxon>
        <taxon>Dikarya</taxon>
        <taxon>Basidiomycota</taxon>
        <taxon>Agaricomycotina</taxon>
        <taxon>Agaricomycetes</taxon>
        <taxon>Agaricomycetidae</taxon>
        <taxon>Agaricales</taxon>
        <taxon>Marasmiineae</taxon>
        <taxon>Mycenaceae</taxon>
        <taxon>Mycena</taxon>
    </lineage>
</organism>
<comment type="caution">
    <text evidence="2">The sequence shown here is derived from an EMBL/GenBank/DDBJ whole genome shotgun (WGS) entry which is preliminary data.</text>
</comment>
<proteinExistence type="predicted"/>
<dbReference type="RefSeq" id="XP_037220037.1">
    <property type="nucleotide sequence ID" value="XM_037364393.1"/>
</dbReference>
<sequence length="436" mass="48039">MSGYPYGSGSYAGVPPGSSPYASPYAQAVGGPGPGPSGSTSQRTSHRQSTGVHHAPNQLPSYQQAQLSSKLSIHDPKAFSASSVQVEMYLKERLSLCVGANSDSQLPRFVTTCLQQRSTRIVHVNTQQLVSIDVGGQFGLRFRIADLYTALGQTFPLVNHVFADIDTGFIVSETDPYPYTLQETLKQLCEIHLRILAVYEKWITTLSQRFNGNQEVPPNTACLMWRTRTRPDGSWTYVMGLFPNLATNEMIFRCKEQARQIVQDSLQAAFANINVEPPSPRELNEPHSGLIGECAEILALLYLLESDPALINGLEIYGLSANLFVDAVRNMLSYNRDKFRSFLKGACRNCRHVIDRIDDNGPLPADPQTAALRYFDMATRSAQENWDQRPPPIPDPQQKPSAAKNFGIAHPYVRPEVGTAMPGNVQPTNAVLTSAV</sequence>
<feature type="region of interest" description="Disordered" evidence="1">
    <location>
        <begin position="383"/>
        <end position="403"/>
    </location>
</feature>
<protein>
    <submittedName>
        <fullName evidence="2">Uncharacterized protein</fullName>
    </submittedName>
</protein>
<dbReference type="Proteomes" id="UP000636479">
    <property type="component" value="Unassembled WGS sequence"/>
</dbReference>
<gene>
    <name evidence="2" type="ORF">MIND_00770100</name>
</gene>
<reference evidence="2" key="1">
    <citation type="submission" date="2020-05" db="EMBL/GenBank/DDBJ databases">
        <title>Mycena genomes resolve the evolution of fungal bioluminescence.</title>
        <authorList>
            <person name="Tsai I.J."/>
        </authorList>
    </citation>
    <scope>NUCLEOTIDE SEQUENCE</scope>
    <source>
        <strain evidence="2">171206Taipei</strain>
    </source>
</reference>
<evidence type="ECO:0000313" key="3">
    <source>
        <dbReference type="Proteomes" id="UP000636479"/>
    </source>
</evidence>
<accession>A0A8H6SPK6</accession>
<dbReference type="OrthoDB" id="3061322at2759"/>
<feature type="compositionally biased region" description="Low complexity" evidence="1">
    <location>
        <begin position="1"/>
        <end position="29"/>
    </location>
</feature>
<dbReference type="EMBL" id="JACAZF010000006">
    <property type="protein sequence ID" value="KAF7302037.1"/>
    <property type="molecule type" value="Genomic_DNA"/>
</dbReference>
<name>A0A8H6SPK6_9AGAR</name>
<evidence type="ECO:0000256" key="1">
    <source>
        <dbReference type="SAM" id="MobiDB-lite"/>
    </source>
</evidence>
<keyword evidence="3" id="KW-1185">Reference proteome</keyword>
<dbReference type="AlphaFoldDB" id="A0A8H6SPK6"/>